<protein>
    <submittedName>
        <fullName evidence="2">Uncharacterized protein</fullName>
    </submittedName>
</protein>
<dbReference type="Proteomes" id="UP000283269">
    <property type="component" value="Unassembled WGS sequence"/>
</dbReference>
<feature type="compositionally biased region" description="Polar residues" evidence="1">
    <location>
        <begin position="480"/>
        <end position="501"/>
    </location>
</feature>
<feature type="compositionally biased region" description="Basic and acidic residues" evidence="1">
    <location>
        <begin position="1"/>
        <end position="11"/>
    </location>
</feature>
<feature type="compositionally biased region" description="Basic and acidic residues" evidence="1">
    <location>
        <begin position="291"/>
        <end position="304"/>
    </location>
</feature>
<accession>A0A409VV65</accession>
<gene>
    <name evidence="2" type="ORF">CVT25_005814</name>
</gene>
<dbReference type="OrthoDB" id="3058472at2759"/>
<reference evidence="2 3" key="1">
    <citation type="journal article" date="2018" name="Evol. Lett.">
        <title>Horizontal gene cluster transfer increased hallucinogenic mushroom diversity.</title>
        <authorList>
            <person name="Reynolds H.T."/>
            <person name="Vijayakumar V."/>
            <person name="Gluck-Thaler E."/>
            <person name="Korotkin H.B."/>
            <person name="Matheny P.B."/>
            <person name="Slot J.C."/>
        </authorList>
    </citation>
    <scope>NUCLEOTIDE SEQUENCE [LARGE SCALE GENOMIC DNA]</scope>
    <source>
        <strain evidence="2 3">2631</strain>
    </source>
</reference>
<feature type="region of interest" description="Disordered" evidence="1">
    <location>
        <begin position="478"/>
        <end position="556"/>
    </location>
</feature>
<name>A0A409VV65_PSICY</name>
<dbReference type="EMBL" id="NHYD01003913">
    <property type="protein sequence ID" value="PPQ70141.1"/>
    <property type="molecule type" value="Genomic_DNA"/>
</dbReference>
<feature type="compositionally biased region" description="Low complexity" evidence="1">
    <location>
        <begin position="663"/>
        <end position="678"/>
    </location>
</feature>
<feature type="compositionally biased region" description="Polar residues" evidence="1">
    <location>
        <begin position="310"/>
        <end position="323"/>
    </location>
</feature>
<feature type="region of interest" description="Disordered" evidence="1">
    <location>
        <begin position="704"/>
        <end position="729"/>
    </location>
</feature>
<feature type="region of interest" description="Disordered" evidence="1">
    <location>
        <begin position="185"/>
        <end position="204"/>
    </location>
</feature>
<feature type="compositionally biased region" description="Polar residues" evidence="1">
    <location>
        <begin position="23"/>
        <end position="49"/>
    </location>
</feature>
<feature type="region of interest" description="Disordered" evidence="1">
    <location>
        <begin position="279"/>
        <end position="374"/>
    </location>
</feature>
<feature type="compositionally biased region" description="Basic residues" evidence="1">
    <location>
        <begin position="528"/>
        <end position="539"/>
    </location>
</feature>
<dbReference type="STRING" id="93625.A0A409VV65"/>
<dbReference type="InParanoid" id="A0A409VV65"/>
<proteinExistence type="predicted"/>
<organism evidence="2 3">
    <name type="scientific">Psilocybe cyanescens</name>
    <dbReference type="NCBI Taxonomy" id="93625"/>
    <lineage>
        <taxon>Eukaryota</taxon>
        <taxon>Fungi</taxon>
        <taxon>Dikarya</taxon>
        <taxon>Basidiomycota</taxon>
        <taxon>Agaricomycotina</taxon>
        <taxon>Agaricomycetes</taxon>
        <taxon>Agaricomycetidae</taxon>
        <taxon>Agaricales</taxon>
        <taxon>Agaricineae</taxon>
        <taxon>Strophariaceae</taxon>
        <taxon>Psilocybe</taxon>
    </lineage>
</organism>
<evidence type="ECO:0000313" key="2">
    <source>
        <dbReference type="EMBL" id="PPQ70141.1"/>
    </source>
</evidence>
<feature type="region of interest" description="Disordered" evidence="1">
    <location>
        <begin position="1"/>
        <end position="77"/>
    </location>
</feature>
<comment type="caution">
    <text evidence="2">The sequence shown here is derived from an EMBL/GenBank/DDBJ whole genome shotgun (WGS) entry which is preliminary data.</text>
</comment>
<dbReference type="AlphaFoldDB" id="A0A409VV65"/>
<feature type="region of interest" description="Disordered" evidence="1">
    <location>
        <begin position="651"/>
        <end position="689"/>
    </location>
</feature>
<evidence type="ECO:0000313" key="3">
    <source>
        <dbReference type="Proteomes" id="UP000283269"/>
    </source>
</evidence>
<feature type="compositionally biased region" description="Pro residues" evidence="1">
    <location>
        <begin position="326"/>
        <end position="335"/>
    </location>
</feature>
<keyword evidence="3" id="KW-1185">Reference proteome</keyword>
<evidence type="ECO:0000256" key="1">
    <source>
        <dbReference type="SAM" id="MobiDB-lite"/>
    </source>
</evidence>
<sequence>MTDYYETRPSYRGDLAADENTMRRSMTRGSHQSQASVSASTISWVQQNHLHPPGPPPESSRFSPDLTPLRRPRPLPEPQLYQSRTAFQYVGTQEEEEDYATAEPYPAPQQQFMYHTEEARRGEDDMGVIPLPVSPIPGAPMTPPQGRAARSFVGGFFSGLKRLPKLVLKGGNEDKRRLKHKGTFNTETEGTSTTVTGTGMTRGNTLPRYLSNPSIGPSNPQFAHRLSMAVANGSLPPGSTPATVYHLRTNTAGPQYPIVTVTPASGSEGIAEEQAHFYDGSPGVDQPLSQHQEESEHDRHHLNDRATVMVYSTDSQVPTTTHSAALPPPRLPTPGPRVSYQTQLPTRDRANAQASTTEPLPSTGPGHATSHTGGILNTQQAMSTSRGDIVSSPRPTSSYTISAVPSFYDPSFASDLTPIEKFFKGLYNLPWVGQERVTIDYRPGDSNRAKAKVRALNKPMASWYRAVMSRSRRGSRNLDLLSSGTVSSPRTVTSFGNTLSPLGSPISRRSGRPAEGADGGYVHDHPSKPKRHRKKRHRATWTTTTTGGGDGGQYMPQRSTSPIVPTIYPYAYPGYPYAPYPTYGAYPAAPMPVPMHTAPRGPRKHRQKSKTHLNAQYQHGYAPYQPMAMPPPLPMNAMGTAGPPPLYFIAPSPPQSQTNGELANNNHSQTQTQAAAHGQGQGPMPAPMQVSPVIMHFVPGAFNPQNLNPHNPAMLSPPLTPQRQAGYGS</sequence>